<dbReference type="OrthoDB" id="5402524at2"/>
<name>A0A542EK67_9MICO</name>
<reference evidence="3 4" key="1">
    <citation type="submission" date="2019-06" db="EMBL/GenBank/DDBJ databases">
        <title>Sequencing the genomes of 1000 actinobacteria strains.</title>
        <authorList>
            <person name="Klenk H.-P."/>
        </authorList>
    </citation>
    <scope>NUCLEOTIDE SEQUENCE [LARGE SCALE GENOMIC DNA]</scope>
    <source>
        <strain evidence="3 4">DSM 19828</strain>
    </source>
</reference>
<feature type="transmembrane region" description="Helical" evidence="2">
    <location>
        <begin position="215"/>
        <end position="235"/>
    </location>
</feature>
<keyword evidence="2" id="KW-0472">Membrane</keyword>
<evidence type="ECO:0008006" key="5">
    <source>
        <dbReference type="Google" id="ProtNLM"/>
    </source>
</evidence>
<evidence type="ECO:0000313" key="4">
    <source>
        <dbReference type="Proteomes" id="UP000320806"/>
    </source>
</evidence>
<protein>
    <recommendedName>
        <fullName evidence="5">DUF1345 domain-containing protein</fullName>
    </recommendedName>
</protein>
<dbReference type="Proteomes" id="UP000320806">
    <property type="component" value="Unassembled WGS sequence"/>
</dbReference>
<organism evidence="3 4">
    <name type="scientific">Yimella lutea</name>
    <dbReference type="NCBI Taxonomy" id="587872"/>
    <lineage>
        <taxon>Bacteria</taxon>
        <taxon>Bacillati</taxon>
        <taxon>Actinomycetota</taxon>
        <taxon>Actinomycetes</taxon>
        <taxon>Micrococcales</taxon>
        <taxon>Dermacoccaceae</taxon>
        <taxon>Yimella</taxon>
    </lineage>
</organism>
<evidence type="ECO:0000313" key="3">
    <source>
        <dbReference type="EMBL" id="TQJ15739.1"/>
    </source>
</evidence>
<evidence type="ECO:0000256" key="2">
    <source>
        <dbReference type="SAM" id="Phobius"/>
    </source>
</evidence>
<feature type="transmembrane region" description="Helical" evidence="2">
    <location>
        <begin position="78"/>
        <end position="102"/>
    </location>
</feature>
<feature type="transmembrane region" description="Helical" evidence="2">
    <location>
        <begin position="114"/>
        <end position="137"/>
    </location>
</feature>
<proteinExistence type="predicted"/>
<keyword evidence="4" id="KW-1185">Reference proteome</keyword>
<sequence length="243" mass="25901">MNSKSSARALDQDPPDDRSGGEHRIPPALAVVLAAVAYATLPSKIRFGPRLVVPGLELLLLMALLWTNPLRMNRHTRLSRAVSVVLACLIIAANLTGLGLLLATLPDEKASGTALLIGGMQVWLTGVIGFALLYWELDRGGPVARRRVTREELPPADWRFSQDENRETVAEVRASSSETAGWMPTFVDYAYMSLTNSSAFSPTDTMPLSARAKCLMGLQASAALFTSLLVVARAVGSLGGGGG</sequence>
<keyword evidence="2" id="KW-1133">Transmembrane helix</keyword>
<gene>
    <name evidence="3" type="ORF">FB459_3303</name>
</gene>
<evidence type="ECO:0000256" key="1">
    <source>
        <dbReference type="SAM" id="MobiDB-lite"/>
    </source>
</evidence>
<keyword evidence="2" id="KW-0812">Transmembrane</keyword>
<feature type="region of interest" description="Disordered" evidence="1">
    <location>
        <begin position="1"/>
        <end position="22"/>
    </location>
</feature>
<dbReference type="RefSeq" id="WP_141929206.1">
    <property type="nucleotide sequence ID" value="NZ_BAABCI010000023.1"/>
</dbReference>
<accession>A0A542EK67</accession>
<dbReference type="EMBL" id="VFMO01000001">
    <property type="protein sequence ID" value="TQJ15739.1"/>
    <property type="molecule type" value="Genomic_DNA"/>
</dbReference>
<comment type="caution">
    <text evidence="3">The sequence shown here is derived from an EMBL/GenBank/DDBJ whole genome shotgun (WGS) entry which is preliminary data.</text>
</comment>
<dbReference type="AlphaFoldDB" id="A0A542EK67"/>